<organism evidence="2 3">
    <name type="scientific">Dreissena polymorpha</name>
    <name type="common">Zebra mussel</name>
    <name type="synonym">Mytilus polymorpha</name>
    <dbReference type="NCBI Taxonomy" id="45954"/>
    <lineage>
        <taxon>Eukaryota</taxon>
        <taxon>Metazoa</taxon>
        <taxon>Spiralia</taxon>
        <taxon>Lophotrochozoa</taxon>
        <taxon>Mollusca</taxon>
        <taxon>Bivalvia</taxon>
        <taxon>Autobranchia</taxon>
        <taxon>Heteroconchia</taxon>
        <taxon>Euheterodonta</taxon>
        <taxon>Imparidentia</taxon>
        <taxon>Neoheterodontei</taxon>
        <taxon>Myida</taxon>
        <taxon>Dreissenoidea</taxon>
        <taxon>Dreissenidae</taxon>
        <taxon>Dreissena</taxon>
    </lineage>
</organism>
<dbReference type="EMBL" id="JAIWYP010000001">
    <property type="protein sequence ID" value="KAH3880455.1"/>
    <property type="molecule type" value="Genomic_DNA"/>
</dbReference>
<dbReference type="Proteomes" id="UP000828390">
    <property type="component" value="Unassembled WGS sequence"/>
</dbReference>
<keyword evidence="1" id="KW-0472">Membrane</keyword>
<gene>
    <name evidence="2" type="ORF">DPMN_004369</name>
</gene>
<reference evidence="2" key="1">
    <citation type="journal article" date="2019" name="bioRxiv">
        <title>The Genome of the Zebra Mussel, Dreissena polymorpha: A Resource for Invasive Species Research.</title>
        <authorList>
            <person name="McCartney M.A."/>
            <person name="Auch B."/>
            <person name="Kono T."/>
            <person name="Mallez S."/>
            <person name="Zhang Y."/>
            <person name="Obille A."/>
            <person name="Becker A."/>
            <person name="Abrahante J.E."/>
            <person name="Garbe J."/>
            <person name="Badalamenti J.P."/>
            <person name="Herman A."/>
            <person name="Mangelson H."/>
            <person name="Liachko I."/>
            <person name="Sullivan S."/>
            <person name="Sone E.D."/>
            <person name="Koren S."/>
            <person name="Silverstein K.A.T."/>
            <person name="Beckman K.B."/>
            <person name="Gohl D.M."/>
        </authorList>
    </citation>
    <scope>NUCLEOTIDE SEQUENCE</scope>
    <source>
        <strain evidence="2">Duluth1</strain>
        <tissue evidence="2">Whole animal</tissue>
    </source>
</reference>
<proteinExistence type="predicted"/>
<keyword evidence="3" id="KW-1185">Reference proteome</keyword>
<sequence>MDTRSDHVVAVMKVFRRKKLVIRLANAGGLAGWLAGWRAGGTSFEFYESRRMTDLRWKRDIGSGHFTMGFT</sequence>
<name>A0A9D4RVJ9_DREPO</name>
<comment type="caution">
    <text evidence="2">The sequence shown here is derived from an EMBL/GenBank/DDBJ whole genome shotgun (WGS) entry which is preliminary data.</text>
</comment>
<protein>
    <submittedName>
        <fullName evidence="2">Uncharacterized protein</fullName>
    </submittedName>
</protein>
<accession>A0A9D4RVJ9</accession>
<keyword evidence="1" id="KW-1133">Transmembrane helix</keyword>
<keyword evidence="1" id="KW-0812">Transmembrane</keyword>
<evidence type="ECO:0000313" key="3">
    <source>
        <dbReference type="Proteomes" id="UP000828390"/>
    </source>
</evidence>
<evidence type="ECO:0000256" key="1">
    <source>
        <dbReference type="SAM" id="Phobius"/>
    </source>
</evidence>
<evidence type="ECO:0000313" key="2">
    <source>
        <dbReference type="EMBL" id="KAH3880455.1"/>
    </source>
</evidence>
<reference evidence="2" key="2">
    <citation type="submission" date="2020-11" db="EMBL/GenBank/DDBJ databases">
        <authorList>
            <person name="McCartney M.A."/>
            <person name="Auch B."/>
            <person name="Kono T."/>
            <person name="Mallez S."/>
            <person name="Becker A."/>
            <person name="Gohl D.M."/>
            <person name="Silverstein K.A.T."/>
            <person name="Koren S."/>
            <person name="Bechman K.B."/>
            <person name="Herman A."/>
            <person name="Abrahante J.E."/>
            <person name="Garbe J."/>
        </authorList>
    </citation>
    <scope>NUCLEOTIDE SEQUENCE</scope>
    <source>
        <strain evidence="2">Duluth1</strain>
        <tissue evidence="2">Whole animal</tissue>
    </source>
</reference>
<feature type="transmembrane region" description="Helical" evidence="1">
    <location>
        <begin position="20"/>
        <end position="40"/>
    </location>
</feature>
<dbReference type="AlphaFoldDB" id="A0A9D4RVJ9"/>